<feature type="region of interest" description="Disordered" evidence="1">
    <location>
        <begin position="200"/>
        <end position="234"/>
    </location>
</feature>
<feature type="compositionally biased region" description="Basic and acidic residues" evidence="1">
    <location>
        <begin position="219"/>
        <end position="229"/>
    </location>
</feature>
<keyword evidence="3" id="KW-1185">Reference proteome</keyword>
<dbReference type="Gene3D" id="3.40.50.11960">
    <property type="match status" value="1"/>
</dbReference>
<dbReference type="GO" id="GO:0016192">
    <property type="term" value="P:vesicle-mediated transport"/>
    <property type="evidence" value="ECO:0007669"/>
    <property type="project" value="InterPro"/>
</dbReference>
<comment type="caution">
    <text evidence="2">The sequence shown here is derived from an EMBL/GenBank/DDBJ whole genome shotgun (WGS) entry which is preliminary data.</text>
</comment>
<dbReference type="PANTHER" id="PTHR28043:SF1">
    <property type="entry name" value="INCREASED RECOMBINATION CENTERS PROTEIN 6"/>
    <property type="match status" value="1"/>
</dbReference>
<reference evidence="2" key="1">
    <citation type="submission" date="2021-03" db="EMBL/GenBank/DDBJ databases">
        <authorList>
            <person name="Tagirdzhanova G."/>
        </authorList>
    </citation>
    <scope>NUCLEOTIDE SEQUENCE</scope>
</reference>
<dbReference type="PANTHER" id="PTHR28043">
    <property type="entry name" value="INCREASED RECOMBINATION CENTERS PROTEIN 6"/>
    <property type="match status" value="1"/>
</dbReference>
<dbReference type="AlphaFoldDB" id="A0A8H3EER6"/>
<dbReference type="EMBL" id="CAJPDS010000002">
    <property type="protein sequence ID" value="CAF9904275.1"/>
    <property type="molecule type" value="Genomic_DNA"/>
</dbReference>
<proteinExistence type="predicted"/>
<dbReference type="OrthoDB" id="6425924at2759"/>
<sequence length="277" mass="30611">MSPSIPPTVHILQGDNLSISTAYYSATIPIWHDQINLSSSAIKDWEAEWRTDEAREVVRSIGAFVVVTPKPLKKDDLDIIRTLLTTLTGLITHHTQSAVDSYSVNNEPLLLYLGLHQPKVPRLEISNEEWEDMGRECGGWEWIDGEVEGEGRNGFGEKVGLGRLLETLEAHEWGNAEDGAAIPDDFELEEDDGLSRSAVNILGDESGAREPILSGPSSKSKEESNRDTVDEGTDDEIQELEGMMLKLQAIKDMGADLPEAERRKMAAKAVGDLMKEM</sequence>
<accession>A0A8H3EER6</accession>
<organism evidence="2 3">
    <name type="scientific">Heterodermia speciosa</name>
    <dbReference type="NCBI Taxonomy" id="116794"/>
    <lineage>
        <taxon>Eukaryota</taxon>
        <taxon>Fungi</taxon>
        <taxon>Dikarya</taxon>
        <taxon>Ascomycota</taxon>
        <taxon>Pezizomycotina</taxon>
        <taxon>Lecanoromycetes</taxon>
        <taxon>OSLEUM clade</taxon>
        <taxon>Lecanoromycetidae</taxon>
        <taxon>Caliciales</taxon>
        <taxon>Physciaceae</taxon>
        <taxon>Heterodermia</taxon>
    </lineage>
</organism>
<evidence type="ECO:0000313" key="3">
    <source>
        <dbReference type="Proteomes" id="UP000664521"/>
    </source>
</evidence>
<dbReference type="Proteomes" id="UP000664521">
    <property type="component" value="Unassembled WGS sequence"/>
</dbReference>
<evidence type="ECO:0000256" key="1">
    <source>
        <dbReference type="SAM" id="MobiDB-lite"/>
    </source>
</evidence>
<name>A0A8H3EER6_9LECA</name>
<protein>
    <submittedName>
        <fullName evidence="2">Uncharacterized protein</fullName>
    </submittedName>
</protein>
<dbReference type="Pfam" id="PF10199">
    <property type="entry name" value="Adaptin_binding"/>
    <property type="match status" value="1"/>
</dbReference>
<dbReference type="InterPro" id="IPR034627">
    <property type="entry name" value="Irc6"/>
</dbReference>
<evidence type="ECO:0000313" key="2">
    <source>
        <dbReference type="EMBL" id="CAF9904275.1"/>
    </source>
</evidence>
<gene>
    <name evidence="2" type="ORF">HETSPECPRED_003496</name>
</gene>
<dbReference type="GO" id="GO:0030674">
    <property type="term" value="F:protein-macromolecule adaptor activity"/>
    <property type="evidence" value="ECO:0007669"/>
    <property type="project" value="TreeGrafter"/>
</dbReference>